<dbReference type="Proteomes" id="UP000235145">
    <property type="component" value="Unassembled WGS sequence"/>
</dbReference>
<keyword evidence="3" id="KW-1185">Reference proteome</keyword>
<protein>
    <recommendedName>
        <fullName evidence="1">Increased DNA methylation 1 C-terminal domain-containing protein</fullName>
    </recommendedName>
</protein>
<evidence type="ECO:0000313" key="2">
    <source>
        <dbReference type="EMBL" id="KAJ0224380.1"/>
    </source>
</evidence>
<dbReference type="PANTHER" id="PTHR47025">
    <property type="entry name" value="AUTOIMMUNE REGULATOR"/>
    <property type="match status" value="1"/>
</dbReference>
<name>A0A9R1XR74_LACSA</name>
<comment type="caution">
    <text evidence="2">The sequence shown here is derived from an EMBL/GenBank/DDBJ whole genome shotgun (WGS) entry which is preliminary data.</text>
</comment>
<reference evidence="2 3" key="1">
    <citation type="journal article" date="2017" name="Nat. Commun.">
        <title>Genome assembly with in vitro proximity ligation data and whole-genome triplication in lettuce.</title>
        <authorList>
            <person name="Reyes-Chin-Wo S."/>
            <person name="Wang Z."/>
            <person name="Yang X."/>
            <person name="Kozik A."/>
            <person name="Arikit S."/>
            <person name="Song C."/>
            <person name="Xia L."/>
            <person name="Froenicke L."/>
            <person name="Lavelle D.O."/>
            <person name="Truco M.J."/>
            <person name="Xia R."/>
            <person name="Zhu S."/>
            <person name="Xu C."/>
            <person name="Xu H."/>
            <person name="Xu X."/>
            <person name="Cox K."/>
            <person name="Korf I."/>
            <person name="Meyers B.C."/>
            <person name="Michelmore R.W."/>
        </authorList>
    </citation>
    <scope>NUCLEOTIDE SEQUENCE [LARGE SCALE GENOMIC DNA]</scope>
    <source>
        <strain evidence="3">cv. Salinas</strain>
        <tissue evidence="2">Seedlings</tissue>
    </source>
</reference>
<feature type="domain" description="Increased DNA methylation 1 C-terminal" evidence="1">
    <location>
        <begin position="162"/>
        <end position="224"/>
    </location>
</feature>
<evidence type="ECO:0000313" key="3">
    <source>
        <dbReference type="Proteomes" id="UP000235145"/>
    </source>
</evidence>
<dbReference type="Pfam" id="PF23209">
    <property type="entry name" value="IDM1_C"/>
    <property type="match status" value="1"/>
</dbReference>
<dbReference type="PANTHER" id="PTHR47025:SF26">
    <property type="entry name" value="ZINC FINGER, RING_FYVE_PHD-TYPE, ACYL-COA N-ACYLTRANSFERASE, JAS TPL-BINDING DOMAIN PROTEIN-RELATED"/>
    <property type="match status" value="1"/>
</dbReference>
<gene>
    <name evidence="2" type="ORF">LSAT_V11C100039620</name>
</gene>
<dbReference type="InterPro" id="IPR056511">
    <property type="entry name" value="IDM1_C"/>
</dbReference>
<accession>A0A9R1XR74</accession>
<proteinExistence type="predicted"/>
<organism evidence="2 3">
    <name type="scientific">Lactuca sativa</name>
    <name type="common">Garden lettuce</name>
    <dbReference type="NCBI Taxonomy" id="4236"/>
    <lineage>
        <taxon>Eukaryota</taxon>
        <taxon>Viridiplantae</taxon>
        <taxon>Streptophyta</taxon>
        <taxon>Embryophyta</taxon>
        <taxon>Tracheophyta</taxon>
        <taxon>Spermatophyta</taxon>
        <taxon>Magnoliopsida</taxon>
        <taxon>eudicotyledons</taxon>
        <taxon>Gunneridae</taxon>
        <taxon>Pentapetalae</taxon>
        <taxon>asterids</taxon>
        <taxon>campanulids</taxon>
        <taxon>Asterales</taxon>
        <taxon>Asteraceae</taxon>
        <taxon>Cichorioideae</taxon>
        <taxon>Cichorieae</taxon>
        <taxon>Lactucinae</taxon>
        <taxon>Lactuca</taxon>
    </lineage>
</organism>
<evidence type="ECO:0000259" key="1">
    <source>
        <dbReference type="Pfam" id="PF23209"/>
    </source>
</evidence>
<dbReference type="EMBL" id="NBSK02000001">
    <property type="protein sequence ID" value="KAJ0224380.1"/>
    <property type="molecule type" value="Genomic_DNA"/>
</dbReference>
<sequence>MCIFVVSEKVFKYFPDVSSLVTTFGHHGEKGLSECAIDPHDNEDINIVPWLVLFILRTGGTIKMTINSVSDVVGLERTLQESLFNIFKSRIKGKNDLILLMLNSLRFASAMKEKKEKKGRRSLDLTLSDVKRIVFLGKDVSDGNKMLLSQAVDIFHKCIKHIVDSITGSDFIHGQTMGDSNFTRVHCGTLTIESKVVTAGMFHVFGEDVAELPLVAISETNQGKDVRLAYSRSISGLPRDSKVVTGGLFRVFGEDFLELRIVASSATNQGTVCEEDVGSKDVKSMGIQKFGLGKLTPTYVILYYY</sequence>
<dbReference type="AlphaFoldDB" id="A0A9R1XR74"/>